<dbReference type="InterPro" id="IPR011990">
    <property type="entry name" value="TPR-like_helical_dom_sf"/>
</dbReference>
<feature type="compositionally biased region" description="Basic and acidic residues" evidence="4">
    <location>
        <begin position="966"/>
        <end position="978"/>
    </location>
</feature>
<dbReference type="PANTHER" id="PTHR14027">
    <property type="entry name" value="RNA POLYMERASE-ASSOCIATED PROTEIN CTR9"/>
    <property type="match status" value="1"/>
</dbReference>
<dbReference type="GeneID" id="6007176"/>
<evidence type="ECO:0000256" key="3">
    <source>
        <dbReference type="PROSITE-ProRule" id="PRU00339"/>
    </source>
</evidence>
<sequence>MDDIASGRSVDIELGGQEVITIELDGLDENTTDVLDLLKEGQCKVWIWTKLAAEYFRRGWLSCAEQIALAAVETLQANGTGSTLAPIYALLANLQLAKGRDAPMLVLEDAQLDRLPEAEKTEKIKFTEEASKYLNKSQQSLAENPEDDSMGIALPYLSRGIQQLAQQSFDEALRSFEGVLSQSPTNIARVLFQKKFYKEALRLYQDVLRYKPNCKPDPRVGIGMCLWALGHKEKAKQAWQRSLEVNPGGWQVQLLLGIESINASKSQAISEEAKTQAFLSGTEMVGRTFRMNSKNASAANAMCEIMIRKGKYQQAMKLAERTIQFADTRTLLAEGYLRAARAAHAQGNLQQARQFYATVLNKLGDTQKDRSQLTIASIGMAQLQMHYDEAAAAIHTLDTLIQQPNTQRSPEAIVMLASLRACPRPGVSSSEVAQEKAQARDLFDRALKGLEIDGARHGPSKASLNITDDLDMHLEIARLWQGENTERVYKAYKEAMRISETFGDVDPRLVNNLGVLEHLEGRLSEARTLYESALTKVAGQGKGDEAMSTSMLFNLARVYEDEGDVTLAKEAYDKLLSRHPEYIDAKIRQSQMLLSVNKFAEANDLLKQCLSAHPSNLNLRAAYLHFLMQTIRIGDYKSFKEFVFSTLKDHDKHDVYSLCAAAWLHFFQARESRDVSQKGLEERRKAFQRAAEYYEKALQLDPQCAYAAQGLAIIIAEDALGNLYGAMGSAAPDDHQRRLINVREALDIFAKVRESINDGSVYTNMGHCYYSRDEFDRAIESYETASGRFYQNQNYSVLMCLCRSWYSKAIKDQSPMAMNTALRYAQSALHILPNDKVALYNIAMIQQKAAEMMFSIPAPKRNLKDLQRRRKYGDIMLRKAEEHLSSQRQYESEQQARLEAARQKRLEEKLRLEEEERLRMEALRIEAEKLAEERRIAREQAMEWTREVKGDSDEEKEKRPKKAKKPRSDHVSGDEGEPKKRRRGKLRKEKASSEQPEEENMFSEEDEPQEKPKKPRAAKKRVVRDDDDEDGAGPRKKQFKSREVLSDTDDEMS</sequence>
<keyword evidence="2 3" id="KW-0802">TPR repeat</keyword>
<dbReference type="PANTHER" id="PTHR14027:SF2">
    <property type="entry name" value="RNA POLYMERASE-ASSOCIATED PROTEIN CTR9 HOMOLOG"/>
    <property type="match status" value="1"/>
</dbReference>
<dbReference type="HOGENOM" id="CLU_003008_0_0_1"/>
<dbReference type="SMART" id="SM00028">
    <property type="entry name" value="TPR"/>
    <property type="match status" value="8"/>
</dbReference>
<dbReference type="Pfam" id="PF13174">
    <property type="entry name" value="TPR_6"/>
    <property type="match status" value="1"/>
</dbReference>
<dbReference type="InterPro" id="IPR019734">
    <property type="entry name" value="TPR_rpt"/>
</dbReference>
<reference evidence="5 6" key="1">
    <citation type="journal article" date="2010" name="Proc. Natl. Acad. Sci. U.S.A.">
        <title>Insights into evolution of multicellular fungi from the assembled chromosomes of the mushroom Coprinopsis cinerea (Coprinus cinereus).</title>
        <authorList>
            <person name="Stajich J.E."/>
            <person name="Wilke S.K."/>
            <person name="Ahren D."/>
            <person name="Au C.H."/>
            <person name="Birren B.W."/>
            <person name="Borodovsky M."/>
            <person name="Burns C."/>
            <person name="Canback B."/>
            <person name="Casselton L.A."/>
            <person name="Cheng C.K."/>
            <person name="Deng J."/>
            <person name="Dietrich F.S."/>
            <person name="Fargo D.C."/>
            <person name="Farman M.L."/>
            <person name="Gathman A.C."/>
            <person name="Goldberg J."/>
            <person name="Guigo R."/>
            <person name="Hoegger P.J."/>
            <person name="Hooker J.B."/>
            <person name="Huggins A."/>
            <person name="James T.Y."/>
            <person name="Kamada T."/>
            <person name="Kilaru S."/>
            <person name="Kodira C."/>
            <person name="Kues U."/>
            <person name="Kupfer D."/>
            <person name="Kwan H.S."/>
            <person name="Lomsadze A."/>
            <person name="Li W."/>
            <person name="Lilly W.W."/>
            <person name="Ma L.J."/>
            <person name="Mackey A.J."/>
            <person name="Manning G."/>
            <person name="Martin F."/>
            <person name="Muraguchi H."/>
            <person name="Natvig D.O."/>
            <person name="Palmerini H."/>
            <person name="Ramesh M.A."/>
            <person name="Rehmeyer C.J."/>
            <person name="Roe B.A."/>
            <person name="Shenoy N."/>
            <person name="Stanke M."/>
            <person name="Ter-Hovhannisyan V."/>
            <person name="Tunlid A."/>
            <person name="Velagapudi R."/>
            <person name="Vision T.J."/>
            <person name="Zeng Q."/>
            <person name="Zolan M.E."/>
            <person name="Pukkila P.J."/>
        </authorList>
    </citation>
    <scope>NUCLEOTIDE SEQUENCE [LARGE SCALE GENOMIC DNA]</scope>
    <source>
        <strain evidence="6">Okayama-7 / 130 / ATCC MYA-4618 / FGSC 9003</strain>
    </source>
</reference>
<evidence type="ECO:0000313" key="6">
    <source>
        <dbReference type="Proteomes" id="UP000001861"/>
    </source>
</evidence>
<dbReference type="OMA" id="EHWLTIA"/>
<dbReference type="GO" id="GO:0000993">
    <property type="term" value="F:RNA polymerase II complex binding"/>
    <property type="evidence" value="ECO:0007669"/>
    <property type="project" value="TreeGrafter"/>
</dbReference>
<evidence type="ECO:0000256" key="1">
    <source>
        <dbReference type="ARBA" id="ARBA00022737"/>
    </source>
</evidence>
<feature type="compositionally biased region" description="Basic residues" evidence="4">
    <location>
        <begin position="979"/>
        <end position="988"/>
    </location>
</feature>
<evidence type="ECO:0000313" key="5">
    <source>
        <dbReference type="EMBL" id="EAU91100.2"/>
    </source>
</evidence>
<dbReference type="GO" id="GO:0006368">
    <property type="term" value="P:transcription elongation by RNA polymerase II"/>
    <property type="evidence" value="ECO:0007669"/>
    <property type="project" value="TreeGrafter"/>
</dbReference>
<dbReference type="STRING" id="240176.A8N7C5"/>
<feature type="compositionally biased region" description="Acidic residues" evidence="4">
    <location>
        <begin position="995"/>
        <end position="1008"/>
    </location>
</feature>
<keyword evidence="5" id="KW-0251">Elongation factor</keyword>
<keyword evidence="6" id="KW-1185">Reference proteome</keyword>
<accession>A8N7C5</accession>
<dbReference type="GO" id="GO:0003746">
    <property type="term" value="F:translation elongation factor activity"/>
    <property type="evidence" value="ECO:0007669"/>
    <property type="project" value="UniProtKB-KW"/>
</dbReference>
<dbReference type="VEuPathDB" id="FungiDB:CC1G_03268"/>
<dbReference type="AlphaFoldDB" id="A8N7C5"/>
<proteinExistence type="predicted"/>
<comment type="caution">
    <text evidence="5">The sequence shown here is derived from an EMBL/GenBank/DDBJ whole genome shotgun (WGS) entry which is preliminary data.</text>
</comment>
<protein>
    <submittedName>
        <fullName evidence="5">Pol II transcription elongation factor</fullName>
    </submittedName>
</protein>
<feature type="repeat" description="TPR" evidence="3">
    <location>
        <begin position="549"/>
        <end position="582"/>
    </location>
</feature>
<dbReference type="InParanoid" id="A8N7C5"/>
<feature type="compositionally biased region" description="Basic and acidic residues" evidence="4">
    <location>
        <begin position="945"/>
        <end position="958"/>
    </location>
</feature>
<dbReference type="SUPFAM" id="SSF48452">
    <property type="entry name" value="TPR-like"/>
    <property type="match status" value="2"/>
</dbReference>
<dbReference type="GO" id="GO:0016593">
    <property type="term" value="C:Cdc73/Paf1 complex"/>
    <property type="evidence" value="ECO:0007669"/>
    <property type="project" value="TreeGrafter"/>
</dbReference>
<dbReference type="PROSITE" id="PS50005">
    <property type="entry name" value="TPR"/>
    <property type="match status" value="3"/>
</dbReference>
<dbReference type="FunCoup" id="A8N7C5">
    <property type="interactions" value="512"/>
</dbReference>
<gene>
    <name evidence="5" type="ORF">CC1G_03268</name>
</gene>
<dbReference type="Pfam" id="PF13181">
    <property type="entry name" value="TPR_8"/>
    <property type="match status" value="1"/>
</dbReference>
<evidence type="ECO:0000256" key="2">
    <source>
        <dbReference type="ARBA" id="ARBA00022803"/>
    </source>
</evidence>
<dbReference type="RefSeq" id="XP_001830731.2">
    <property type="nucleotide sequence ID" value="XM_001830679.2"/>
</dbReference>
<dbReference type="GO" id="GO:0006355">
    <property type="term" value="P:regulation of DNA-templated transcription"/>
    <property type="evidence" value="ECO:0007669"/>
    <property type="project" value="InterPro"/>
</dbReference>
<dbReference type="EMBL" id="AACS02000003">
    <property type="protein sequence ID" value="EAU91100.2"/>
    <property type="molecule type" value="Genomic_DNA"/>
</dbReference>
<dbReference type="KEGG" id="cci:CC1G_03268"/>
<dbReference type="eggNOG" id="KOG2002">
    <property type="taxonomic scope" value="Eukaryota"/>
</dbReference>
<evidence type="ECO:0000256" key="4">
    <source>
        <dbReference type="SAM" id="MobiDB-lite"/>
    </source>
</evidence>
<feature type="compositionally biased region" description="Basic residues" evidence="4">
    <location>
        <begin position="1013"/>
        <end position="1022"/>
    </location>
</feature>
<dbReference type="Proteomes" id="UP000001861">
    <property type="component" value="Unassembled WGS sequence"/>
</dbReference>
<dbReference type="OrthoDB" id="343875at2759"/>
<organism evidence="5 6">
    <name type="scientific">Coprinopsis cinerea (strain Okayama-7 / 130 / ATCC MYA-4618 / FGSC 9003)</name>
    <name type="common">Inky cap fungus</name>
    <name type="synonym">Hormographiella aspergillata</name>
    <dbReference type="NCBI Taxonomy" id="240176"/>
    <lineage>
        <taxon>Eukaryota</taxon>
        <taxon>Fungi</taxon>
        <taxon>Dikarya</taxon>
        <taxon>Basidiomycota</taxon>
        <taxon>Agaricomycotina</taxon>
        <taxon>Agaricomycetes</taxon>
        <taxon>Agaricomycetidae</taxon>
        <taxon>Agaricales</taxon>
        <taxon>Agaricineae</taxon>
        <taxon>Psathyrellaceae</taxon>
        <taxon>Coprinopsis</taxon>
    </lineage>
</organism>
<keyword evidence="5" id="KW-0648">Protein biosynthesis</keyword>
<feature type="repeat" description="TPR" evidence="3">
    <location>
        <begin position="153"/>
        <end position="186"/>
    </location>
</feature>
<feature type="repeat" description="TPR" evidence="3">
    <location>
        <begin position="759"/>
        <end position="792"/>
    </location>
</feature>
<feature type="region of interest" description="Disordered" evidence="4">
    <location>
        <begin position="945"/>
        <end position="1053"/>
    </location>
</feature>
<dbReference type="Gene3D" id="1.25.40.10">
    <property type="entry name" value="Tetratricopeptide repeat domain"/>
    <property type="match status" value="2"/>
</dbReference>
<name>A8N7C5_COPC7</name>
<keyword evidence="1" id="KW-0677">Repeat</keyword>
<dbReference type="InterPro" id="IPR031101">
    <property type="entry name" value="Ctr9"/>
</dbReference>